<dbReference type="InterPro" id="IPR001564">
    <property type="entry name" value="Nucleoside_diP_kinase"/>
</dbReference>
<feature type="domain" description="Nucleoside diphosphate kinase-like" evidence="6">
    <location>
        <begin position="1"/>
        <end position="138"/>
    </location>
</feature>
<dbReference type="SMART" id="SM00562">
    <property type="entry name" value="NDK"/>
    <property type="match status" value="1"/>
</dbReference>
<dbReference type="EMBL" id="VSSQ01000067">
    <property type="protein sequence ID" value="MPL72594.1"/>
    <property type="molecule type" value="Genomic_DNA"/>
</dbReference>
<accession>A0A644U061</accession>
<dbReference type="SUPFAM" id="SSF54919">
    <property type="entry name" value="Nucleoside diphosphate kinase, NDK"/>
    <property type="match status" value="1"/>
</dbReference>
<dbReference type="NCBIfam" id="NF001908">
    <property type="entry name" value="PRK00668.1"/>
    <property type="match status" value="1"/>
</dbReference>
<dbReference type="InterPro" id="IPR036850">
    <property type="entry name" value="NDK-like_dom_sf"/>
</dbReference>
<dbReference type="GO" id="GO:0006183">
    <property type="term" value="P:GTP biosynthetic process"/>
    <property type="evidence" value="ECO:0007669"/>
    <property type="project" value="InterPro"/>
</dbReference>
<dbReference type="GO" id="GO:0006228">
    <property type="term" value="P:UTP biosynthetic process"/>
    <property type="evidence" value="ECO:0007669"/>
    <property type="project" value="InterPro"/>
</dbReference>
<evidence type="ECO:0000256" key="3">
    <source>
        <dbReference type="ARBA" id="ARBA00012966"/>
    </source>
</evidence>
<evidence type="ECO:0000256" key="2">
    <source>
        <dbReference type="ARBA" id="ARBA00008142"/>
    </source>
</evidence>
<dbReference type="Pfam" id="PF00334">
    <property type="entry name" value="NDK"/>
    <property type="match status" value="1"/>
</dbReference>
<dbReference type="PRINTS" id="PR01243">
    <property type="entry name" value="NUCDPKINASE"/>
</dbReference>
<reference evidence="7" key="1">
    <citation type="submission" date="2019-08" db="EMBL/GenBank/DDBJ databases">
        <authorList>
            <person name="Kucharzyk K."/>
            <person name="Murdoch R.W."/>
            <person name="Higgins S."/>
            <person name="Loffler F."/>
        </authorList>
    </citation>
    <scope>NUCLEOTIDE SEQUENCE</scope>
</reference>
<comment type="similarity">
    <text evidence="2">Belongs to the NDK family.</text>
</comment>
<dbReference type="GO" id="GO:0004550">
    <property type="term" value="F:nucleoside diphosphate kinase activity"/>
    <property type="evidence" value="ECO:0007669"/>
    <property type="project" value="UniProtKB-EC"/>
</dbReference>
<keyword evidence="4 7" id="KW-0808">Transferase</keyword>
<name>A0A644U061_9ZZZZ</name>
<dbReference type="HAMAP" id="MF_00451">
    <property type="entry name" value="NDP_kinase"/>
    <property type="match status" value="1"/>
</dbReference>
<comment type="cofactor">
    <cofactor evidence="1">
        <name>Mg(2+)</name>
        <dbReference type="ChEBI" id="CHEBI:18420"/>
    </cofactor>
</comment>
<sequence>MERTFVMIKPDGVQRGLVGEILSRFENKGFKLVAAKFGILAESIVDKHYEEHLAKPFYPGMKAYITSGPVFRFVLEGDNVVATVRKMNGATNPTEANPGTIRGDYALSIGKNVIHAADSPESAAREIGIHFTPAELVSYTKIDESELYE</sequence>
<comment type="caution">
    <text evidence="7">The sequence shown here is derived from an EMBL/GenBank/DDBJ whole genome shotgun (WGS) entry which is preliminary data.</text>
</comment>
<dbReference type="AlphaFoldDB" id="A0A644U061"/>
<evidence type="ECO:0000256" key="5">
    <source>
        <dbReference type="ARBA" id="ARBA00022777"/>
    </source>
</evidence>
<dbReference type="PROSITE" id="PS51374">
    <property type="entry name" value="NDPK_LIKE"/>
    <property type="match status" value="1"/>
</dbReference>
<proteinExistence type="inferred from homology"/>
<dbReference type="Gene3D" id="3.30.70.141">
    <property type="entry name" value="Nucleoside diphosphate kinase-like domain"/>
    <property type="match status" value="1"/>
</dbReference>
<keyword evidence="5 7" id="KW-0418">Kinase</keyword>
<evidence type="ECO:0000256" key="4">
    <source>
        <dbReference type="ARBA" id="ARBA00022679"/>
    </source>
</evidence>
<dbReference type="InterPro" id="IPR034907">
    <property type="entry name" value="NDK-like_dom"/>
</dbReference>
<gene>
    <name evidence="7" type="primary">ndk_6</name>
    <name evidence="7" type="ORF">SDC9_18379</name>
</gene>
<dbReference type="GO" id="GO:0006241">
    <property type="term" value="P:CTP biosynthetic process"/>
    <property type="evidence" value="ECO:0007669"/>
    <property type="project" value="InterPro"/>
</dbReference>
<organism evidence="7">
    <name type="scientific">bioreactor metagenome</name>
    <dbReference type="NCBI Taxonomy" id="1076179"/>
    <lineage>
        <taxon>unclassified sequences</taxon>
        <taxon>metagenomes</taxon>
        <taxon>ecological metagenomes</taxon>
    </lineage>
</organism>
<dbReference type="EC" id="2.7.4.6" evidence="3"/>
<protein>
    <recommendedName>
        <fullName evidence="3">nucleoside-diphosphate kinase</fullName>
        <ecNumber evidence="3">2.7.4.6</ecNumber>
    </recommendedName>
</protein>
<dbReference type="CDD" id="cd04413">
    <property type="entry name" value="NDPk_I"/>
    <property type="match status" value="1"/>
</dbReference>
<dbReference type="PANTHER" id="PTHR11349">
    <property type="entry name" value="NUCLEOSIDE DIPHOSPHATE KINASE"/>
    <property type="match status" value="1"/>
</dbReference>
<evidence type="ECO:0000256" key="1">
    <source>
        <dbReference type="ARBA" id="ARBA00001946"/>
    </source>
</evidence>
<dbReference type="FunFam" id="3.30.70.141:FF:000002">
    <property type="entry name" value="Nucleoside diphosphate kinase"/>
    <property type="match status" value="1"/>
</dbReference>
<evidence type="ECO:0000313" key="7">
    <source>
        <dbReference type="EMBL" id="MPL72594.1"/>
    </source>
</evidence>
<evidence type="ECO:0000259" key="6">
    <source>
        <dbReference type="SMART" id="SM00562"/>
    </source>
</evidence>